<sequence length="438" mass="48726">MEKITGEFKIREKKFTALQEEIKNLSDLKIKLEEFLKKSTTELLEVILAGGISLEASDLHVEPKEEQAKIRVRIDGILQDVLFFDLKTYQALLSRIKLLSEIKLNITDRPQDGRFSFVVLSIKKNKIIEIEIRTSSLPTEYGESIVLRILNPKSLIEIEGLGLRKDILEIFKNEIKKPNGMIIVTGPTGSGKTTTLYAVLKKIQKPEIKIITIEDPIEYRLPGISQTQVNPPKGYDFANGLKSIMRQDPDVILVGEIRDLETAEIALQAALTGHLVLTTLHTNDAAGTIARLVSLGAKSFNIGPALNIAIAQRLVRKVCQKCGGSKKISPDYLRKIKKISRGIPEKIKFPKIDSSLKVAQIKGCQDCNFTGYRGRVGIFEIFSIDDEVEKFILKSPSIAGLKELAGKKGMVSIKEDGIIKVLEGVTTIEELERIVGEL</sequence>
<keyword evidence="2" id="KW-0547">Nucleotide-binding</keyword>
<organism evidence="5 6">
    <name type="scientific">Candidatus Nealsonbacteria bacterium CG03_land_8_20_14_0_80_36_12</name>
    <dbReference type="NCBI Taxonomy" id="1974701"/>
    <lineage>
        <taxon>Bacteria</taxon>
        <taxon>Candidatus Nealsoniibacteriota</taxon>
    </lineage>
</organism>
<dbReference type="CDD" id="cd01129">
    <property type="entry name" value="PulE-GspE-like"/>
    <property type="match status" value="1"/>
</dbReference>
<proteinExistence type="inferred from homology"/>
<dbReference type="GO" id="GO:0005524">
    <property type="term" value="F:ATP binding"/>
    <property type="evidence" value="ECO:0007669"/>
    <property type="project" value="UniProtKB-KW"/>
</dbReference>
<dbReference type="SMART" id="SM00382">
    <property type="entry name" value="AAA"/>
    <property type="match status" value="1"/>
</dbReference>
<dbReference type="PANTHER" id="PTHR30258">
    <property type="entry name" value="TYPE II SECRETION SYSTEM PROTEIN GSPE-RELATED"/>
    <property type="match status" value="1"/>
</dbReference>
<dbReference type="Gene3D" id="3.40.50.300">
    <property type="entry name" value="P-loop containing nucleotide triphosphate hydrolases"/>
    <property type="match status" value="1"/>
</dbReference>
<name>A0A2M7BZ14_9BACT</name>
<evidence type="ECO:0000313" key="6">
    <source>
        <dbReference type="Proteomes" id="UP000230324"/>
    </source>
</evidence>
<gene>
    <name evidence="5" type="ORF">COS47_00060</name>
</gene>
<dbReference type="SUPFAM" id="SSF52540">
    <property type="entry name" value="P-loop containing nucleoside triphosphate hydrolases"/>
    <property type="match status" value="1"/>
</dbReference>
<dbReference type="Gene3D" id="3.30.450.90">
    <property type="match status" value="1"/>
</dbReference>
<dbReference type="PROSITE" id="PS00662">
    <property type="entry name" value="T2SP_E"/>
    <property type="match status" value="1"/>
</dbReference>
<dbReference type="GO" id="GO:0005886">
    <property type="term" value="C:plasma membrane"/>
    <property type="evidence" value="ECO:0007669"/>
    <property type="project" value="TreeGrafter"/>
</dbReference>
<evidence type="ECO:0000313" key="5">
    <source>
        <dbReference type="EMBL" id="PIV12907.1"/>
    </source>
</evidence>
<accession>A0A2M7BZ14</accession>
<evidence type="ECO:0000256" key="2">
    <source>
        <dbReference type="ARBA" id="ARBA00022741"/>
    </source>
</evidence>
<reference evidence="6" key="1">
    <citation type="submission" date="2017-09" db="EMBL/GenBank/DDBJ databases">
        <title>Depth-based differentiation of microbial function through sediment-hosted aquifers and enrichment of novel symbionts in the deep terrestrial subsurface.</title>
        <authorList>
            <person name="Probst A.J."/>
            <person name="Ladd B."/>
            <person name="Jarett J.K."/>
            <person name="Geller-Mcgrath D.E."/>
            <person name="Sieber C.M.K."/>
            <person name="Emerson J.B."/>
            <person name="Anantharaman K."/>
            <person name="Thomas B.C."/>
            <person name="Malmstrom R."/>
            <person name="Stieglmeier M."/>
            <person name="Klingl A."/>
            <person name="Woyke T."/>
            <person name="Ryan C.M."/>
            <person name="Banfield J.F."/>
        </authorList>
    </citation>
    <scope>NUCLEOTIDE SEQUENCE [LARGE SCALE GENOMIC DNA]</scope>
</reference>
<dbReference type="GO" id="GO:0016887">
    <property type="term" value="F:ATP hydrolysis activity"/>
    <property type="evidence" value="ECO:0007669"/>
    <property type="project" value="TreeGrafter"/>
</dbReference>
<dbReference type="Proteomes" id="UP000230324">
    <property type="component" value="Unassembled WGS sequence"/>
</dbReference>
<evidence type="ECO:0000259" key="4">
    <source>
        <dbReference type="PROSITE" id="PS00662"/>
    </source>
</evidence>
<dbReference type="InterPro" id="IPR003593">
    <property type="entry name" value="AAA+_ATPase"/>
</dbReference>
<evidence type="ECO:0000256" key="3">
    <source>
        <dbReference type="ARBA" id="ARBA00022840"/>
    </source>
</evidence>
<comment type="caution">
    <text evidence="5">The sequence shown here is derived from an EMBL/GenBank/DDBJ whole genome shotgun (WGS) entry which is preliminary data.</text>
</comment>
<dbReference type="InterPro" id="IPR001482">
    <property type="entry name" value="T2SS/T4SS_dom"/>
</dbReference>
<evidence type="ECO:0000256" key="1">
    <source>
        <dbReference type="ARBA" id="ARBA00006611"/>
    </source>
</evidence>
<dbReference type="AlphaFoldDB" id="A0A2M7BZ14"/>
<keyword evidence="3" id="KW-0067">ATP-binding</keyword>
<dbReference type="PANTHER" id="PTHR30258:SF1">
    <property type="entry name" value="PROTEIN TRANSPORT PROTEIN HOFB HOMOLOG"/>
    <property type="match status" value="1"/>
</dbReference>
<dbReference type="Pfam" id="PF00437">
    <property type="entry name" value="T2SSE"/>
    <property type="match status" value="1"/>
</dbReference>
<dbReference type="EMBL" id="PEUV01000001">
    <property type="protein sequence ID" value="PIV12907.1"/>
    <property type="molecule type" value="Genomic_DNA"/>
</dbReference>
<protein>
    <recommendedName>
        <fullName evidence="4">Bacterial type II secretion system protein E domain-containing protein</fullName>
    </recommendedName>
</protein>
<comment type="similarity">
    <text evidence="1">Belongs to the GSP E family.</text>
</comment>
<dbReference type="InterPro" id="IPR027417">
    <property type="entry name" value="P-loop_NTPase"/>
</dbReference>
<feature type="domain" description="Bacterial type II secretion system protein E" evidence="4">
    <location>
        <begin position="245"/>
        <end position="259"/>
    </location>
</feature>